<organism evidence="1 2">
    <name type="scientific">Inhella inkyongensis</name>
    <dbReference type="NCBI Taxonomy" id="392593"/>
    <lineage>
        <taxon>Bacteria</taxon>
        <taxon>Pseudomonadati</taxon>
        <taxon>Pseudomonadota</taxon>
        <taxon>Betaproteobacteria</taxon>
        <taxon>Burkholderiales</taxon>
        <taxon>Sphaerotilaceae</taxon>
        <taxon>Inhella</taxon>
    </lineage>
</organism>
<reference evidence="1 2" key="1">
    <citation type="submission" date="2020-08" db="EMBL/GenBank/DDBJ databases">
        <title>Genomic Encyclopedia of Type Strains, Phase IV (KMG-IV): sequencing the most valuable type-strain genomes for metagenomic binning, comparative biology and taxonomic classification.</title>
        <authorList>
            <person name="Goeker M."/>
        </authorList>
    </citation>
    <scope>NUCLEOTIDE SEQUENCE [LARGE SCALE GENOMIC DNA]</scope>
    <source>
        <strain evidence="1 2">DSM 23958</strain>
    </source>
</reference>
<name>A0A840RZR7_9BURK</name>
<dbReference type="InterPro" id="IPR021409">
    <property type="entry name" value="DUF3047"/>
</dbReference>
<proteinExistence type="predicted"/>
<comment type="caution">
    <text evidence="1">The sequence shown here is derived from an EMBL/GenBank/DDBJ whole genome shotgun (WGS) entry which is preliminary data.</text>
</comment>
<dbReference type="AlphaFoldDB" id="A0A840RZR7"/>
<evidence type="ECO:0000313" key="1">
    <source>
        <dbReference type="EMBL" id="MBB5204287.1"/>
    </source>
</evidence>
<dbReference type="EMBL" id="JACHHO010000002">
    <property type="protein sequence ID" value="MBB5204287.1"/>
    <property type="molecule type" value="Genomic_DNA"/>
</dbReference>
<dbReference type="RefSeq" id="WP_246071534.1">
    <property type="nucleotide sequence ID" value="NZ_CP040709.1"/>
</dbReference>
<accession>A0A840RZR7</accession>
<protein>
    <recommendedName>
        <fullName evidence="3">DUF3047 domain-containing protein</fullName>
    </recommendedName>
</protein>
<sequence>MTGLSEMGRRTFLGGAVLGLTGCVSLPSPPLEAADGWSHVRLPGKKASLYRTTVKEGRAAIEARAEGSASLWRRPLDLAPEALGEVNFSWWVQSLLPRSDVRDAGREDAVVRVLFAFDGDRSRLSARNRALFELAELLTGEPPPFATLMYVWERQAPLETVIHNPRTDRVRKIVVDTGTEHLGRWREHRRRLDLDYQRAFGEPPGRLQSVALMSDADNTGGSVRAWYGPVELAGQSLTGA</sequence>
<keyword evidence="2" id="KW-1185">Reference proteome</keyword>
<evidence type="ECO:0000313" key="2">
    <source>
        <dbReference type="Proteomes" id="UP000554837"/>
    </source>
</evidence>
<gene>
    <name evidence="1" type="ORF">HNQ51_001601</name>
</gene>
<dbReference type="Pfam" id="PF11249">
    <property type="entry name" value="DUF3047"/>
    <property type="match status" value="1"/>
</dbReference>
<evidence type="ECO:0008006" key="3">
    <source>
        <dbReference type="Google" id="ProtNLM"/>
    </source>
</evidence>
<dbReference type="Proteomes" id="UP000554837">
    <property type="component" value="Unassembled WGS sequence"/>
</dbReference>